<evidence type="ECO:0000313" key="1">
    <source>
        <dbReference type="EMBL" id="KAK8486330.1"/>
    </source>
</evidence>
<reference evidence="1 2" key="1">
    <citation type="journal article" date="2024" name="G3 (Bethesda)">
        <title>Genome assembly of Hibiscus sabdariffa L. provides insights into metabolisms of medicinal natural products.</title>
        <authorList>
            <person name="Kim T."/>
        </authorList>
    </citation>
    <scope>NUCLEOTIDE SEQUENCE [LARGE SCALE GENOMIC DNA]</scope>
    <source>
        <strain evidence="1">TK-2024</strain>
        <tissue evidence="1">Old leaves</tissue>
    </source>
</reference>
<sequence>MPSKEYGKRKKVVSISILKPNYFRIKFSDEDNKNDILSRGPWTFKDEWLTPTPFIPNFNIDEYTFNFMNVSSTTNPESIVFESAPSTEIDSEFVPSTEIQSESVPSTAITSDSVPSTAIASDSIPSTVIASDSAPSTSIASDIVIDATPNDALLAVHKVVDSILNTNPGVSMHTTPVTAKVTTITTDSIGLTRANEAIFPTNETDDLDKYMSKSFLPTPSMMFEFKEWFFKDSPSHAAPSDKGTMVSTFVAPNSVPPCLRKPRTKSLDPYHLLQKIKLG</sequence>
<accession>A0ABR2A024</accession>
<dbReference type="EMBL" id="JBBPBN010000446">
    <property type="protein sequence ID" value="KAK8486330.1"/>
    <property type="molecule type" value="Genomic_DNA"/>
</dbReference>
<protein>
    <recommendedName>
        <fullName evidence="3">DUF4283 domain-containing protein</fullName>
    </recommendedName>
</protein>
<evidence type="ECO:0008006" key="3">
    <source>
        <dbReference type="Google" id="ProtNLM"/>
    </source>
</evidence>
<proteinExistence type="predicted"/>
<organism evidence="1 2">
    <name type="scientific">Hibiscus sabdariffa</name>
    <name type="common">roselle</name>
    <dbReference type="NCBI Taxonomy" id="183260"/>
    <lineage>
        <taxon>Eukaryota</taxon>
        <taxon>Viridiplantae</taxon>
        <taxon>Streptophyta</taxon>
        <taxon>Embryophyta</taxon>
        <taxon>Tracheophyta</taxon>
        <taxon>Spermatophyta</taxon>
        <taxon>Magnoliopsida</taxon>
        <taxon>eudicotyledons</taxon>
        <taxon>Gunneridae</taxon>
        <taxon>Pentapetalae</taxon>
        <taxon>rosids</taxon>
        <taxon>malvids</taxon>
        <taxon>Malvales</taxon>
        <taxon>Malvaceae</taxon>
        <taxon>Malvoideae</taxon>
        <taxon>Hibiscus</taxon>
    </lineage>
</organism>
<keyword evidence="2" id="KW-1185">Reference proteome</keyword>
<evidence type="ECO:0000313" key="2">
    <source>
        <dbReference type="Proteomes" id="UP001396334"/>
    </source>
</evidence>
<comment type="caution">
    <text evidence="1">The sequence shown here is derived from an EMBL/GenBank/DDBJ whole genome shotgun (WGS) entry which is preliminary data.</text>
</comment>
<gene>
    <name evidence="1" type="ORF">V6N11_049666</name>
</gene>
<name>A0ABR2A024_9ROSI</name>
<dbReference type="Proteomes" id="UP001396334">
    <property type="component" value="Unassembled WGS sequence"/>
</dbReference>